<proteinExistence type="predicted"/>
<organism evidence="1 2">
    <name type="scientific">Lindgomyces ingoldianus</name>
    <dbReference type="NCBI Taxonomy" id="673940"/>
    <lineage>
        <taxon>Eukaryota</taxon>
        <taxon>Fungi</taxon>
        <taxon>Dikarya</taxon>
        <taxon>Ascomycota</taxon>
        <taxon>Pezizomycotina</taxon>
        <taxon>Dothideomycetes</taxon>
        <taxon>Pleosporomycetidae</taxon>
        <taxon>Pleosporales</taxon>
        <taxon>Lindgomycetaceae</taxon>
        <taxon>Lindgomyces</taxon>
    </lineage>
</organism>
<dbReference type="EMBL" id="MU003492">
    <property type="protein sequence ID" value="KAF2477876.1"/>
    <property type="molecule type" value="Genomic_DNA"/>
</dbReference>
<protein>
    <submittedName>
        <fullName evidence="1">Uncharacterized protein</fullName>
    </submittedName>
</protein>
<name>A0ACB6RHC6_9PLEO</name>
<dbReference type="Proteomes" id="UP000799755">
    <property type="component" value="Unassembled WGS sequence"/>
</dbReference>
<reference evidence="1" key="1">
    <citation type="journal article" date="2020" name="Stud. Mycol.">
        <title>101 Dothideomycetes genomes: a test case for predicting lifestyles and emergence of pathogens.</title>
        <authorList>
            <person name="Haridas S."/>
            <person name="Albert R."/>
            <person name="Binder M."/>
            <person name="Bloem J."/>
            <person name="Labutti K."/>
            <person name="Salamov A."/>
            <person name="Andreopoulos B."/>
            <person name="Baker S."/>
            <person name="Barry K."/>
            <person name="Bills G."/>
            <person name="Bluhm B."/>
            <person name="Cannon C."/>
            <person name="Castanera R."/>
            <person name="Culley D."/>
            <person name="Daum C."/>
            <person name="Ezra D."/>
            <person name="Gonzalez J."/>
            <person name="Henrissat B."/>
            <person name="Kuo A."/>
            <person name="Liang C."/>
            <person name="Lipzen A."/>
            <person name="Lutzoni F."/>
            <person name="Magnuson J."/>
            <person name="Mondo S."/>
            <person name="Nolan M."/>
            <person name="Ohm R."/>
            <person name="Pangilinan J."/>
            <person name="Park H.-J."/>
            <person name="Ramirez L."/>
            <person name="Alfaro M."/>
            <person name="Sun H."/>
            <person name="Tritt A."/>
            <person name="Yoshinaga Y."/>
            <person name="Zwiers L.-H."/>
            <person name="Turgeon B."/>
            <person name="Goodwin S."/>
            <person name="Spatafora J."/>
            <person name="Crous P."/>
            <person name="Grigoriev I."/>
        </authorList>
    </citation>
    <scope>NUCLEOTIDE SEQUENCE</scope>
    <source>
        <strain evidence="1">ATCC 200398</strain>
    </source>
</reference>
<accession>A0ACB6RHC6</accession>
<comment type="caution">
    <text evidence="1">The sequence shown here is derived from an EMBL/GenBank/DDBJ whole genome shotgun (WGS) entry which is preliminary data.</text>
</comment>
<evidence type="ECO:0000313" key="1">
    <source>
        <dbReference type="EMBL" id="KAF2477876.1"/>
    </source>
</evidence>
<sequence>MPRDPWPESGTATRKKAPVRPGQSTAMKVGRESSERFIRGSGRHSENGTLKSLKAFLIPGSHLELLHRKLQRPATANSRRSPVHNYTRFQGHLASLLGWQRHSLTPFPLRINSATTTHDLLTALHDFSIPSLGVELLRQRAACCIRRIPAALWRFHP</sequence>
<evidence type="ECO:0000313" key="2">
    <source>
        <dbReference type="Proteomes" id="UP000799755"/>
    </source>
</evidence>
<keyword evidence="2" id="KW-1185">Reference proteome</keyword>
<gene>
    <name evidence="1" type="ORF">BDR25DRAFT_4966</name>
</gene>